<comment type="caution">
    <text evidence="2">The sequence shown here is derived from an EMBL/GenBank/DDBJ whole genome shotgun (WGS) entry which is preliminary data.</text>
</comment>
<keyword evidence="3" id="KW-1185">Reference proteome</keyword>
<accession>A0ABR8ZDE1</accession>
<organism evidence="2 3">
    <name type="scientific">Chryseobacterium caseinilyticum</name>
    <dbReference type="NCBI Taxonomy" id="2771428"/>
    <lineage>
        <taxon>Bacteria</taxon>
        <taxon>Pseudomonadati</taxon>
        <taxon>Bacteroidota</taxon>
        <taxon>Flavobacteriia</taxon>
        <taxon>Flavobacteriales</taxon>
        <taxon>Weeksellaceae</taxon>
        <taxon>Chryseobacterium group</taxon>
        <taxon>Chryseobacterium</taxon>
    </lineage>
</organism>
<evidence type="ECO:0000313" key="2">
    <source>
        <dbReference type="EMBL" id="MBD8083283.1"/>
    </source>
</evidence>
<sequence length="168" mass="18971">MKKYLWGLSLFLLALLSCRTDEESLQNIDQIITFYMKNAAGQDLLNPTAVGSYSNITMNDVFGETDNSPVTFSSPAMQADSTYSIQYTAGATRRLLSTDANDNRIYHSQIALKMSQKINDTAFAEVRDTMEIQYRWSPTLFEVSKVLYNKNEVFNKTPTSGNTFTITK</sequence>
<name>A0ABR8ZDE1_9FLAO</name>
<reference evidence="2 3" key="1">
    <citation type="submission" date="2020-09" db="EMBL/GenBank/DDBJ databases">
        <title>Genome seq and assembly of Chryseobacterium sp.</title>
        <authorList>
            <person name="Chhetri G."/>
        </authorList>
    </citation>
    <scope>NUCLEOTIDE SEQUENCE [LARGE SCALE GENOMIC DNA]</scope>
    <source>
        <strain evidence="2 3">GCR10</strain>
    </source>
</reference>
<feature type="chain" id="PRO_5046585492" evidence="1">
    <location>
        <begin position="20"/>
        <end position="168"/>
    </location>
</feature>
<dbReference type="PROSITE" id="PS51257">
    <property type="entry name" value="PROKAR_LIPOPROTEIN"/>
    <property type="match status" value="1"/>
</dbReference>
<dbReference type="RefSeq" id="WP_191737202.1">
    <property type="nucleotide sequence ID" value="NZ_JACYFS010000003.1"/>
</dbReference>
<evidence type="ECO:0000256" key="1">
    <source>
        <dbReference type="SAM" id="SignalP"/>
    </source>
</evidence>
<feature type="signal peptide" evidence="1">
    <location>
        <begin position="1"/>
        <end position="19"/>
    </location>
</feature>
<evidence type="ECO:0000313" key="3">
    <source>
        <dbReference type="Proteomes" id="UP000637299"/>
    </source>
</evidence>
<dbReference type="EMBL" id="JACYFS010000003">
    <property type="protein sequence ID" value="MBD8083283.1"/>
    <property type="molecule type" value="Genomic_DNA"/>
</dbReference>
<dbReference type="Proteomes" id="UP000637299">
    <property type="component" value="Unassembled WGS sequence"/>
</dbReference>
<proteinExistence type="predicted"/>
<protein>
    <submittedName>
        <fullName evidence="2">Uncharacterized protein</fullName>
    </submittedName>
</protein>
<keyword evidence="1" id="KW-0732">Signal</keyword>
<gene>
    <name evidence="2" type="ORF">IC610_12745</name>
</gene>